<dbReference type="InterPro" id="IPR001680">
    <property type="entry name" value="WD40_rpt"/>
</dbReference>
<dbReference type="PANTHER" id="PTHR22852:SF0">
    <property type="entry name" value="DENTICLELESS PROTEIN HOMOLOG"/>
    <property type="match status" value="1"/>
</dbReference>
<evidence type="ECO:0000256" key="2">
    <source>
        <dbReference type="ARBA" id="ARBA00022574"/>
    </source>
</evidence>
<dbReference type="EMBL" id="JAXQNO010000016">
    <property type="protein sequence ID" value="KAK4782532.1"/>
    <property type="molecule type" value="Genomic_DNA"/>
</dbReference>
<dbReference type="InterPro" id="IPR036322">
    <property type="entry name" value="WD40_repeat_dom_sf"/>
</dbReference>
<dbReference type="InterPro" id="IPR015943">
    <property type="entry name" value="WD40/YVTN_repeat-like_dom_sf"/>
</dbReference>
<feature type="repeat" description="WD" evidence="6">
    <location>
        <begin position="138"/>
        <end position="180"/>
    </location>
</feature>
<dbReference type="Proteomes" id="UP001346149">
    <property type="component" value="Unassembled WGS sequence"/>
</dbReference>
<keyword evidence="2 6" id="KW-0853">WD repeat</keyword>
<dbReference type="InterPro" id="IPR019775">
    <property type="entry name" value="WD40_repeat_CS"/>
</dbReference>
<accession>A0AAN7L9V5</accession>
<dbReference type="PROSITE" id="PS00678">
    <property type="entry name" value="WD_REPEATS_1"/>
    <property type="match status" value="1"/>
</dbReference>
<evidence type="ECO:0000313" key="7">
    <source>
        <dbReference type="EMBL" id="KAK4782532.1"/>
    </source>
</evidence>
<protein>
    <recommendedName>
        <fullName evidence="9">Denticleless protein-like protein</fullName>
    </recommendedName>
</protein>
<keyword evidence="3" id="KW-0677">Repeat</keyword>
<organism evidence="7 8">
    <name type="scientific">Trapa natans</name>
    <name type="common">Water chestnut</name>
    <dbReference type="NCBI Taxonomy" id="22666"/>
    <lineage>
        <taxon>Eukaryota</taxon>
        <taxon>Viridiplantae</taxon>
        <taxon>Streptophyta</taxon>
        <taxon>Embryophyta</taxon>
        <taxon>Tracheophyta</taxon>
        <taxon>Spermatophyta</taxon>
        <taxon>Magnoliopsida</taxon>
        <taxon>eudicotyledons</taxon>
        <taxon>Gunneridae</taxon>
        <taxon>Pentapetalae</taxon>
        <taxon>rosids</taxon>
        <taxon>malvids</taxon>
        <taxon>Myrtales</taxon>
        <taxon>Lythraceae</taxon>
        <taxon>Trapa</taxon>
    </lineage>
</organism>
<dbReference type="SMART" id="SM00320">
    <property type="entry name" value="WD40"/>
    <property type="match status" value="7"/>
</dbReference>
<evidence type="ECO:0000256" key="5">
    <source>
        <dbReference type="ARBA" id="ARBA00038344"/>
    </source>
</evidence>
<feature type="repeat" description="WD" evidence="6">
    <location>
        <begin position="96"/>
        <end position="137"/>
    </location>
</feature>
<comment type="similarity">
    <text evidence="5">Belongs to the WD repeat cdt2 family.</text>
</comment>
<evidence type="ECO:0000256" key="3">
    <source>
        <dbReference type="ARBA" id="ARBA00022737"/>
    </source>
</evidence>
<evidence type="ECO:0000313" key="8">
    <source>
        <dbReference type="Proteomes" id="UP001346149"/>
    </source>
</evidence>
<comment type="pathway">
    <text evidence="1">Protein modification; protein ubiquitination.</text>
</comment>
<keyword evidence="4" id="KW-0833">Ubl conjugation pathway</keyword>
<gene>
    <name evidence="7" type="ORF">SAY86_016634</name>
</gene>
<proteinExistence type="inferred from homology"/>
<feature type="repeat" description="WD" evidence="6">
    <location>
        <begin position="351"/>
        <end position="393"/>
    </location>
</feature>
<dbReference type="InterPro" id="IPR020472">
    <property type="entry name" value="WD40_PAC1"/>
</dbReference>
<comment type="caution">
    <text evidence="7">The sequence shown here is derived from an EMBL/GenBank/DDBJ whole genome shotgun (WGS) entry which is preliminary data.</text>
</comment>
<evidence type="ECO:0000256" key="6">
    <source>
        <dbReference type="PROSITE-ProRule" id="PRU00221"/>
    </source>
</evidence>
<dbReference type="AlphaFoldDB" id="A0AAN7L9V5"/>
<dbReference type="GO" id="GO:0043161">
    <property type="term" value="P:proteasome-mediated ubiquitin-dependent protein catabolic process"/>
    <property type="evidence" value="ECO:0007669"/>
    <property type="project" value="TreeGrafter"/>
</dbReference>
<dbReference type="Pfam" id="PF00400">
    <property type="entry name" value="WD40"/>
    <property type="match status" value="4"/>
</dbReference>
<name>A0AAN7L9V5_TRANT</name>
<dbReference type="InterPro" id="IPR051865">
    <property type="entry name" value="WD-repeat_CDT2_adapter"/>
</dbReference>
<reference evidence="7 8" key="1">
    <citation type="journal article" date="2023" name="Hortic Res">
        <title>Pangenome of water caltrop reveals structural variations and asymmetric subgenome divergence after allopolyploidization.</title>
        <authorList>
            <person name="Zhang X."/>
            <person name="Chen Y."/>
            <person name="Wang L."/>
            <person name="Yuan Y."/>
            <person name="Fang M."/>
            <person name="Shi L."/>
            <person name="Lu R."/>
            <person name="Comes H.P."/>
            <person name="Ma Y."/>
            <person name="Chen Y."/>
            <person name="Huang G."/>
            <person name="Zhou Y."/>
            <person name="Zheng Z."/>
            <person name="Qiu Y."/>
        </authorList>
    </citation>
    <scope>NUCLEOTIDE SEQUENCE [LARGE SCALE GENOMIC DNA]</scope>
    <source>
        <strain evidence="7">F231</strain>
    </source>
</reference>
<evidence type="ECO:0008006" key="9">
    <source>
        <dbReference type="Google" id="ProtNLM"/>
    </source>
</evidence>
<dbReference type="SUPFAM" id="SSF50978">
    <property type="entry name" value="WD40 repeat-like"/>
    <property type="match status" value="1"/>
</dbReference>
<evidence type="ECO:0000256" key="4">
    <source>
        <dbReference type="ARBA" id="ARBA00022786"/>
    </source>
</evidence>
<keyword evidence="8" id="KW-1185">Reference proteome</keyword>
<feature type="repeat" description="WD" evidence="6">
    <location>
        <begin position="319"/>
        <end position="343"/>
    </location>
</feature>
<dbReference type="PROSITE" id="PS50294">
    <property type="entry name" value="WD_REPEATS_REGION"/>
    <property type="match status" value="3"/>
</dbReference>
<dbReference type="PROSITE" id="PS50082">
    <property type="entry name" value="WD_REPEATS_2"/>
    <property type="match status" value="4"/>
</dbReference>
<dbReference type="GO" id="GO:0030674">
    <property type="term" value="F:protein-macromolecule adaptor activity"/>
    <property type="evidence" value="ECO:0007669"/>
    <property type="project" value="TreeGrafter"/>
</dbReference>
<dbReference type="GO" id="GO:0005634">
    <property type="term" value="C:nucleus"/>
    <property type="evidence" value="ECO:0007669"/>
    <property type="project" value="TreeGrafter"/>
</dbReference>
<dbReference type="PRINTS" id="PR00320">
    <property type="entry name" value="GPROTEINBRPT"/>
</dbReference>
<sequence length="499" mass="54840">MFQDIRSREINGYTVRKRPHIFDWTTVASEIGSMAIDHQGNVTVPLSVSFGQTSKLSHVLAVSDEDGYVNLFDTQKKFLASASNQENSDRAQIGDWIAHQNAIFDICWIKDDLKILTASGDQTIRLWDVQERKCTGVLMGHKGSVKSLCPHASNSDIVFSGSRDGSFIIWDLRCNHATTSPRGELRIVSNSIVQGAHLPRKHNRRKRGKAASMSITSVLHLKDEVSLATAGAVDSIIKFWDTRNLKSQVTHACPHPESTTENDRRLYGVSSLSQDSNGVFLTASCMDNRIYLYNILQLEKGPIKSFSGSRIESFYVKAAISPDANQIVSGSSDGNAYVWQVDNPDVGPISLNSHAGEVTAVAWSESVSNKLATCSDDFTVRVWSIQSSYQPNNSKPPSAIRRRVTAMPTDECEKQLTGPEEEISTKHVEYERGPSSPAIAEPIVRTPEGQKKKALISFDLEEGFKGTNTATAASPSSVLSPPSSVKRTIRDYFLVSSST</sequence>
<dbReference type="PANTHER" id="PTHR22852">
    <property type="entry name" value="LETHAL 2 DENTICLELESS PROTEIN RETINOIC ACID-REGULATED NUCLEAR MATRIX-ASSOCIATED PROTEIN"/>
    <property type="match status" value="1"/>
</dbReference>
<evidence type="ECO:0000256" key="1">
    <source>
        <dbReference type="ARBA" id="ARBA00004906"/>
    </source>
</evidence>
<dbReference type="Gene3D" id="2.130.10.10">
    <property type="entry name" value="YVTN repeat-like/Quinoprotein amine dehydrogenase"/>
    <property type="match status" value="2"/>
</dbReference>